<dbReference type="Gene3D" id="6.10.250.2430">
    <property type="match status" value="1"/>
</dbReference>
<evidence type="ECO:0000256" key="3">
    <source>
        <dbReference type="ARBA" id="ARBA00023125"/>
    </source>
</evidence>
<dbReference type="EMBL" id="LR788453">
    <property type="protein sequence ID" value="CAB3264315.1"/>
    <property type="molecule type" value="mRNA"/>
</dbReference>
<evidence type="ECO:0000256" key="6">
    <source>
        <dbReference type="ARBA" id="ARBA00023242"/>
    </source>
</evidence>
<comment type="subunit">
    <text evidence="7">Heterotrimer.</text>
</comment>
<evidence type="ECO:0000256" key="7">
    <source>
        <dbReference type="RuleBase" id="RU367155"/>
    </source>
</evidence>
<accession>A0A6F9DN27</accession>
<dbReference type="SMART" id="SM00521">
    <property type="entry name" value="CBF"/>
    <property type="match status" value="1"/>
</dbReference>
<name>A0A6F9DN27_9ASCI</name>
<protein>
    <recommendedName>
        <fullName evidence="7">Nuclear transcription factor Y subunit</fullName>
    </recommendedName>
</protein>
<keyword evidence="6 7" id="KW-0539">Nucleus</keyword>
<comment type="function">
    <text evidence="7">Component of the sequence-specific heterotrimeric transcription factor (NF-Y) which specifically recognizes a 5'-CCAAT-3' box motif found in the promoters of its target genes.</text>
</comment>
<keyword evidence="5 7" id="KW-0804">Transcription</keyword>
<comment type="similarity">
    <text evidence="7">Belongs to the NFYA/HAP2 subunit family.</text>
</comment>
<proteinExistence type="evidence at transcript level"/>
<dbReference type="GO" id="GO:0003677">
    <property type="term" value="F:DNA binding"/>
    <property type="evidence" value="ECO:0007669"/>
    <property type="project" value="UniProtKB-KW"/>
</dbReference>
<sequence length="370" mass="39644">MDGQNSLLLGNSGGESIQAQLLQTTGPNGQQTYQLVAMNGNSLTQQPTQQPSLVIQNNNQSVSNISSSNAPVLTQNLANTLQLVQTSNGLQLQGNNAGAQLVIQQPTQPQQNGVAQVLLQADGTSSNTPQLVQVVGNNVQSVGQGGAVVLQQVNSANNNSSVISPAGSVNLAGNVQSGGIIMMVPNGNSGLQRLVSQTTGGQTEVLEEEPLYVNAKQYHRILKRRQARAKLEAEGRLPKERKKYLHESRHKHAMMRNRGNGGRFNSGAVKDEECGLLNGSMDTKGIVTSSNVQTLTYSRQTKNKNLLPDNSMLQFDARTTDNVMLNNLLESNVQEGQVTNRNSVNLVIETSEPLGVAHPKDGFFQTTSND</sequence>
<dbReference type="PANTHER" id="PTHR12632">
    <property type="entry name" value="TRANSCRIPTION FACTOR NF-Y ALPHA-RELATED"/>
    <property type="match status" value="1"/>
</dbReference>
<dbReference type="GO" id="GO:0016602">
    <property type="term" value="C:CCAAT-binding factor complex"/>
    <property type="evidence" value="ECO:0007669"/>
    <property type="project" value="InterPro"/>
</dbReference>
<dbReference type="GO" id="GO:0003700">
    <property type="term" value="F:DNA-binding transcription factor activity"/>
    <property type="evidence" value="ECO:0007669"/>
    <property type="project" value="UniProtKB-UniRule"/>
</dbReference>
<dbReference type="InterPro" id="IPR018362">
    <property type="entry name" value="CCAAT-binding_factor_CS"/>
</dbReference>
<evidence type="ECO:0000313" key="8">
    <source>
        <dbReference type="EMBL" id="CAB3264315.1"/>
    </source>
</evidence>
<evidence type="ECO:0000256" key="1">
    <source>
        <dbReference type="ARBA" id="ARBA00004123"/>
    </source>
</evidence>
<dbReference type="Pfam" id="PF02045">
    <property type="entry name" value="CBFB_NFYA"/>
    <property type="match status" value="1"/>
</dbReference>
<comment type="subcellular location">
    <subcellularLocation>
        <location evidence="1 7">Nucleus</location>
    </subcellularLocation>
</comment>
<dbReference type="InterPro" id="IPR001289">
    <property type="entry name" value="NFYA"/>
</dbReference>
<keyword evidence="2 7" id="KW-0805">Transcription regulation</keyword>
<evidence type="ECO:0000256" key="2">
    <source>
        <dbReference type="ARBA" id="ARBA00023015"/>
    </source>
</evidence>
<dbReference type="PROSITE" id="PS00686">
    <property type="entry name" value="NFYA_HAP2_1"/>
    <property type="match status" value="1"/>
</dbReference>
<evidence type="ECO:0000256" key="5">
    <source>
        <dbReference type="ARBA" id="ARBA00023163"/>
    </source>
</evidence>
<dbReference type="AlphaFoldDB" id="A0A6F9DN27"/>
<dbReference type="PRINTS" id="PR00616">
    <property type="entry name" value="CCAATSUBUNTB"/>
</dbReference>
<reference evidence="8" key="1">
    <citation type="submission" date="2020-04" db="EMBL/GenBank/DDBJ databases">
        <authorList>
            <person name="Neveu A P."/>
        </authorList>
    </citation>
    <scope>NUCLEOTIDE SEQUENCE</scope>
    <source>
        <tissue evidence="8">Whole embryo</tissue>
    </source>
</reference>
<dbReference type="PROSITE" id="PS51152">
    <property type="entry name" value="NFYA_HAP2_2"/>
    <property type="match status" value="1"/>
</dbReference>
<organism evidence="8">
    <name type="scientific">Phallusia mammillata</name>
    <dbReference type="NCBI Taxonomy" id="59560"/>
    <lineage>
        <taxon>Eukaryota</taxon>
        <taxon>Metazoa</taxon>
        <taxon>Chordata</taxon>
        <taxon>Tunicata</taxon>
        <taxon>Ascidiacea</taxon>
        <taxon>Phlebobranchia</taxon>
        <taxon>Ascidiidae</taxon>
        <taxon>Phallusia</taxon>
    </lineage>
</organism>
<evidence type="ECO:0000256" key="4">
    <source>
        <dbReference type="ARBA" id="ARBA00023159"/>
    </source>
</evidence>
<keyword evidence="4" id="KW-0010">Activator</keyword>
<keyword evidence="3 7" id="KW-0238">DNA-binding</keyword>
<gene>
    <name evidence="8" type="primary">Nfya</name>
</gene>